<sequence length="455" mass="49811">MSSSPVHVKEVVLITPSQPTPNHTLQLSALDSQLFVRFTFEYLLVYEPCHGFDRAAIKNNVKLALGRALVPYYPLAGRVRTRADGLGLEVVCRAQGAVFIDAVSDCTVSEFEEGPKRRGQWRNFLSLHVEDVLKGGPPLVVQLTWLSDGGATLAVGFNHCLCDGTGSGEFLNSFAKLAMGNRGLTELKSKSVWSRHLLDRTGLTDPLGHPEFKSVPDLCGFTSRYAREQLTPTCVAFDEKRLNELKKLTKLTSTSFEVLSAHVWRRWARALKLPSNQIVKLVFSVNIRTRVDPVLPSGYYGNAFVLGCACTSAGDLSDKGLRYAVELVMKAKESVGNEYVREVVELVSSTRASVVDPAGVLIMTQWSRLGLDSVDFGIGKPVQVRPVCCDEHCILLPICGVASGIKVNLTVPSKRGSTAAKKHVEDRDGIGNSKSSWDPIPHKDKTESDDDETVV</sequence>
<dbReference type="PANTHER" id="PTHR31147">
    <property type="entry name" value="ACYL TRANSFERASE 4"/>
    <property type="match status" value="1"/>
</dbReference>
<evidence type="ECO:0000313" key="6">
    <source>
        <dbReference type="Proteomes" id="UP001318860"/>
    </source>
</evidence>
<keyword evidence="3" id="KW-0012">Acyltransferase</keyword>
<evidence type="ECO:0000256" key="2">
    <source>
        <dbReference type="ARBA" id="ARBA00022679"/>
    </source>
</evidence>
<keyword evidence="6" id="KW-1185">Reference proteome</keyword>
<feature type="region of interest" description="Disordered" evidence="4">
    <location>
        <begin position="416"/>
        <end position="455"/>
    </location>
</feature>
<name>A0ABR0XAF7_REHGL</name>
<keyword evidence="2" id="KW-0808">Transferase</keyword>
<evidence type="ECO:0000256" key="4">
    <source>
        <dbReference type="SAM" id="MobiDB-lite"/>
    </source>
</evidence>
<evidence type="ECO:0000256" key="1">
    <source>
        <dbReference type="ARBA" id="ARBA00009861"/>
    </source>
</evidence>
<comment type="caution">
    <text evidence="5">The sequence shown here is derived from an EMBL/GenBank/DDBJ whole genome shotgun (WGS) entry which is preliminary data.</text>
</comment>
<proteinExistence type="inferred from homology"/>
<organism evidence="5 6">
    <name type="scientific">Rehmannia glutinosa</name>
    <name type="common">Chinese foxglove</name>
    <dbReference type="NCBI Taxonomy" id="99300"/>
    <lineage>
        <taxon>Eukaryota</taxon>
        <taxon>Viridiplantae</taxon>
        <taxon>Streptophyta</taxon>
        <taxon>Embryophyta</taxon>
        <taxon>Tracheophyta</taxon>
        <taxon>Spermatophyta</taxon>
        <taxon>Magnoliopsida</taxon>
        <taxon>eudicotyledons</taxon>
        <taxon>Gunneridae</taxon>
        <taxon>Pentapetalae</taxon>
        <taxon>asterids</taxon>
        <taxon>lamiids</taxon>
        <taxon>Lamiales</taxon>
        <taxon>Orobanchaceae</taxon>
        <taxon>Rehmannieae</taxon>
        <taxon>Rehmannia</taxon>
    </lineage>
</organism>
<comment type="similarity">
    <text evidence="1">Belongs to the plant acyltransferase family.</text>
</comment>
<accession>A0ABR0XAF7</accession>
<dbReference type="InterPro" id="IPR050898">
    <property type="entry name" value="Plant_acyltransferase"/>
</dbReference>
<dbReference type="Pfam" id="PF02458">
    <property type="entry name" value="Transferase"/>
    <property type="match status" value="1"/>
</dbReference>
<dbReference type="InterPro" id="IPR023213">
    <property type="entry name" value="CAT-like_dom_sf"/>
</dbReference>
<protein>
    <submittedName>
        <fullName evidence="5">Uncharacterized protein</fullName>
    </submittedName>
</protein>
<gene>
    <name evidence="5" type="ORF">DH2020_010358</name>
</gene>
<dbReference type="Proteomes" id="UP001318860">
    <property type="component" value="Unassembled WGS sequence"/>
</dbReference>
<reference evidence="5 6" key="1">
    <citation type="journal article" date="2021" name="Comput. Struct. Biotechnol. J.">
        <title>De novo genome assembly of the potent medicinal plant Rehmannia glutinosa using nanopore technology.</title>
        <authorList>
            <person name="Ma L."/>
            <person name="Dong C."/>
            <person name="Song C."/>
            <person name="Wang X."/>
            <person name="Zheng X."/>
            <person name="Niu Y."/>
            <person name="Chen S."/>
            <person name="Feng W."/>
        </authorList>
    </citation>
    <scope>NUCLEOTIDE SEQUENCE [LARGE SCALE GENOMIC DNA]</scope>
    <source>
        <strain evidence="5">DH-2019</strain>
    </source>
</reference>
<dbReference type="PANTHER" id="PTHR31147:SF1">
    <property type="entry name" value="ACYL TRANSFERASE 4"/>
    <property type="match status" value="1"/>
</dbReference>
<evidence type="ECO:0000256" key="3">
    <source>
        <dbReference type="ARBA" id="ARBA00023315"/>
    </source>
</evidence>
<dbReference type="EMBL" id="JABTTQ020000005">
    <property type="protein sequence ID" value="KAK6156110.1"/>
    <property type="molecule type" value="Genomic_DNA"/>
</dbReference>
<dbReference type="Gene3D" id="3.30.559.10">
    <property type="entry name" value="Chloramphenicol acetyltransferase-like domain"/>
    <property type="match status" value="2"/>
</dbReference>
<evidence type="ECO:0000313" key="5">
    <source>
        <dbReference type="EMBL" id="KAK6156110.1"/>
    </source>
</evidence>